<feature type="transmembrane region" description="Helical" evidence="8">
    <location>
        <begin position="292"/>
        <end position="312"/>
    </location>
</feature>
<evidence type="ECO:0000256" key="7">
    <source>
        <dbReference type="SAM" id="MobiDB-lite"/>
    </source>
</evidence>
<reference evidence="10" key="1">
    <citation type="journal article" date="2020" name="bioRxiv">
        <title>Genomic and phenotypic heterogeneity of clinical isolates of the human pathogens Aspergillus fumigatus, Aspergillus lentulus and Aspergillus fumigatiaffinis.</title>
        <authorList>
            <person name="dos Santos R.A.C."/>
            <person name="Steenwyk J.L."/>
            <person name="Rivero-Menendez O."/>
            <person name="Mead M.E."/>
            <person name="Silva L.P."/>
            <person name="Bastos R.W."/>
            <person name="Alastruey-Izquierdo A."/>
            <person name="Goldman G.H."/>
            <person name="Rokas A."/>
        </authorList>
    </citation>
    <scope>NUCLEOTIDE SEQUENCE</scope>
    <source>
        <strain evidence="10">CNM-CM6805</strain>
    </source>
</reference>
<feature type="transmembrane region" description="Helical" evidence="8">
    <location>
        <begin position="190"/>
        <end position="210"/>
    </location>
</feature>
<dbReference type="Pfam" id="PF07690">
    <property type="entry name" value="MFS_1"/>
    <property type="match status" value="1"/>
</dbReference>
<evidence type="ECO:0000256" key="8">
    <source>
        <dbReference type="SAM" id="Phobius"/>
    </source>
</evidence>
<evidence type="ECO:0000259" key="9">
    <source>
        <dbReference type="PROSITE" id="PS50850"/>
    </source>
</evidence>
<feature type="transmembrane region" description="Helical" evidence="8">
    <location>
        <begin position="222"/>
        <end position="244"/>
    </location>
</feature>
<evidence type="ECO:0000256" key="3">
    <source>
        <dbReference type="ARBA" id="ARBA00022448"/>
    </source>
</evidence>
<keyword evidence="11" id="KW-1185">Reference proteome</keyword>
<dbReference type="AlphaFoldDB" id="A0A8H4MDR6"/>
<feature type="transmembrane region" description="Helical" evidence="8">
    <location>
        <begin position="324"/>
        <end position="346"/>
    </location>
</feature>
<feature type="region of interest" description="Disordered" evidence="7">
    <location>
        <begin position="1"/>
        <end position="20"/>
    </location>
</feature>
<keyword evidence="4 8" id="KW-0812">Transmembrane</keyword>
<dbReference type="EMBL" id="JAAAPX010000013">
    <property type="protein sequence ID" value="KAF4243106.1"/>
    <property type="molecule type" value="Genomic_DNA"/>
</dbReference>
<dbReference type="PANTHER" id="PTHR43791">
    <property type="entry name" value="PERMEASE-RELATED"/>
    <property type="match status" value="1"/>
</dbReference>
<dbReference type="InterPro" id="IPR036259">
    <property type="entry name" value="MFS_trans_sf"/>
</dbReference>
<dbReference type="Proteomes" id="UP000653565">
    <property type="component" value="Unassembled WGS sequence"/>
</dbReference>
<dbReference type="GO" id="GO:0016020">
    <property type="term" value="C:membrane"/>
    <property type="evidence" value="ECO:0007669"/>
    <property type="project" value="UniProtKB-SubCell"/>
</dbReference>
<dbReference type="OrthoDB" id="2250022at2759"/>
<dbReference type="InterPro" id="IPR011701">
    <property type="entry name" value="MFS"/>
</dbReference>
<dbReference type="GO" id="GO:0022857">
    <property type="term" value="F:transmembrane transporter activity"/>
    <property type="evidence" value="ECO:0007669"/>
    <property type="project" value="InterPro"/>
</dbReference>
<feature type="transmembrane region" description="Helical" evidence="8">
    <location>
        <begin position="415"/>
        <end position="434"/>
    </location>
</feature>
<evidence type="ECO:0000256" key="2">
    <source>
        <dbReference type="ARBA" id="ARBA00008335"/>
    </source>
</evidence>
<evidence type="ECO:0000256" key="1">
    <source>
        <dbReference type="ARBA" id="ARBA00004141"/>
    </source>
</evidence>
<dbReference type="PROSITE" id="PS50850">
    <property type="entry name" value="MFS"/>
    <property type="match status" value="1"/>
</dbReference>
<keyword evidence="5 8" id="KW-1133">Transmembrane helix</keyword>
<dbReference type="SUPFAM" id="SSF103473">
    <property type="entry name" value="MFS general substrate transporter"/>
    <property type="match status" value="1"/>
</dbReference>
<feature type="transmembrane region" description="Helical" evidence="8">
    <location>
        <begin position="383"/>
        <end position="403"/>
    </location>
</feature>
<gene>
    <name evidence="10" type="ORF">CNMCM6805_001708</name>
</gene>
<evidence type="ECO:0000256" key="5">
    <source>
        <dbReference type="ARBA" id="ARBA00022989"/>
    </source>
</evidence>
<name>A0A8H4MDR6_9EURO</name>
<reference evidence="10" key="2">
    <citation type="submission" date="2020-04" db="EMBL/GenBank/DDBJ databases">
        <authorList>
            <person name="Santos R.A.C."/>
            <person name="Steenwyk J.L."/>
            <person name="Rivero-Menendez O."/>
            <person name="Mead M.E."/>
            <person name="Silva L.P."/>
            <person name="Bastos R.W."/>
            <person name="Alastruey-Izquierdo A."/>
            <person name="Goldman G.H."/>
            <person name="Rokas A."/>
        </authorList>
    </citation>
    <scope>NUCLEOTIDE SEQUENCE</scope>
    <source>
        <strain evidence="10">CNM-CM6805</strain>
    </source>
</reference>
<proteinExistence type="inferred from homology"/>
<evidence type="ECO:0000313" key="10">
    <source>
        <dbReference type="EMBL" id="KAF4243106.1"/>
    </source>
</evidence>
<comment type="subcellular location">
    <subcellularLocation>
        <location evidence="1">Membrane</location>
        <topology evidence="1">Multi-pass membrane protein</topology>
    </subcellularLocation>
</comment>
<protein>
    <recommendedName>
        <fullName evidence="9">Major facilitator superfamily (MFS) profile domain-containing protein</fullName>
    </recommendedName>
</protein>
<sequence>MATEKSDKHDIDPEDNPKALHREYTVTSEGVKQAVKQTDYSGAQKKTDPVEIRLVRKLDLWIMPTLWLMYWLNYLDRNAIALARLNDLEEDLNLSSSQYQTCVSILFVGYLLGQVPSNMILTRVKPSWYMAGCMALWAVVSSLTALAKDFKGLLLTRFFLGVTEAPYYPGALYMLSIFYTRKEIATRISVLYTGNILATAFAGLIAAGIFHGMDDLGGISGWQWLFILQGAVTFVVAVLSIFTLPDDPRETRWLTPEERALAHSRIVADTVGARHETSTLSGLKEAARDPRLWLFAFMQHMHLAANGFKNFFPTAVETLGFNTTITLVLTCPPYLIAGIISVFWAWSSGRYNERTWHITVAKTIAIVGFVLGCATLNVGARYFAMVVFSIGTYAVNSIILGWVSSTCGQTKEKKASALAIVNTIANVSFIWTPYLWPKSDEPRYTIAMSSSAAFSVACAASAWIMKLWLIRTNRKIRQSNDETTLYYAY</sequence>
<dbReference type="PANTHER" id="PTHR43791:SF12">
    <property type="entry name" value="MAJOR FACILITATOR SUPERFAMILY (MFS) PROFILE DOMAIN-CONTAINING PROTEIN"/>
    <property type="match status" value="1"/>
</dbReference>
<dbReference type="FunFam" id="1.20.1250.20:FF:000057">
    <property type="entry name" value="MFS general substrate transporter"/>
    <property type="match status" value="1"/>
</dbReference>
<dbReference type="FunFam" id="1.20.1250.20:FF:000013">
    <property type="entry name" value="MFS general substrate transporter"/>
    <property type="match status" value="1"/>
</dbReference>
<comment type="similarity">
    <text evidence="2">Belongs to the major facilitator superfamily.</text>
</comment>
<feature type="transmembrane region" description="Helical" evidence="8">
    <location>
        <begin position="358"/>
        <end position="377"/>
    </location>
</feature>
<keyword evidence="6 8" id="KW-0472">Membrane</keyword>
<comment type="caution">
    <text evidence="10">The sequence shown here is derived from an EMBL/GenBank/DDBJ whole genome shotgun (WGS) entry which is preliminary data.</text>
</comment>
<dbReference type="Gene3D" id="1.20.1250.20">
    <property type="entry name" value="MFS general substrate transporter like domains"/>
    <property type="match status" value="2"/>
</dbReference>
<feature type="domain" description="Major facilitator superfamily (MFS) profile" evidence="9">
    <location>
        <begin position="62"/>
        <end position="489"/>
    </location>
</feature>
<feature type="transmembrane region" description="Helical" evidence="8">
    <location>
        <begin position="127"/>
        <end position="146"/>
    </location>
</feature>
<evidence type="ECO:0000313" key="11">
    <source>
        <dbReference type="Proteomes" id="UP000653565"/>
    </source>
</evidence>
<evidence type="ECO:0000256" key="6">
    <source>
        <dbReference type="ARBA" id="ARBA00023136"/>
    </source>
</evidence>
<keyword evidence="3" id="KW-0813">Transport</keyword>
<feature type="transmembrane region" description="Helical" evidence="8">
    <location>
        <begin position="446"/>
        <end position="469"/>
    </location>
</feature>
<evidence type="ECO:0000256" key="4">
    <source>
        <dbReference type="ARBA" id="ARBA00022692"/>
    </source>
</evidence>
<feature type="transmembrane region" description="Helical" evidence="8">
    <location>
        <begin position="158"/>
        <end position="178"/>
    </location>
</feature>
<organism evidence="10 11">
    <name type="scientific">Aspergillus fumigatiaffinis</name>
    <dbReference type="NCBI Taxonomy" id="340414"/>
    <lineage>
        <taxon>Eukaryota</taxon>
        <taxon>Fungi</taxon>
        <taxon>Dikarya</taxon>
        <taxon>Ascomycota</taxon>
        <taxon>Pezizomycotina</taxon>
        <taxon>Eurotiomycetes</taxon>
        <taxon>Eurotiomycetidae</taxon>
        <taxon>Eurotiales</taxon>
        <taxon>Aspergillaceae</taxon>
        <taxon>Aspergillus</taxon>
        <taxon>Aspergillus subgen. Fumigati</taxon>
    </lineage>
</organism>
<dbReference type="InterPro" id="IPR020846">
    <property type="entry name" value="MFS_dom"/>
</dbReference>
<accession>A0A8H4MDR6</accession>